<feature type="coiled-coil region" evidence="1">
    <location>
        <begin position="295"/>
        <end position="344"/>
    </location>
</feature>
<evidence type="ECO:0000313" key="5">
    <source>
        <dbReference type="Proteomes" id="UP000683360"/>
    </source>
</evidence>
<dbReference type="Proteomes" id="UP000683360">
    <property type="component" value="Unassembled WGS sequence"/>
</dbReference>
<evidence type="ECO:0000256" key="1">
    <source>
        <dbReference type="SAM" id="Coils"/>
    </source>
</evidence>
<gene>
    <name evidence="4" type="ORF">MEDL_7608</name>
</gene>
<feature type="domain" description="SMC hinge" evidence="3">
    <location>
        <begin position="107"/>
        <end position="233"/>
    </location>
</feature>
<keyword evidence="5" id="KW-1185">Reference proteome</keyword>
<name>A0A8S3Q6J7_MYTED</name>
<organism evidence="4 5">
    <name type="scientific">Mytilus edulis</name>
    <name type="common">Blue mussel</name>
    <dbReference type="NCBI Taxonomy" id="6550"/>
    <lineage>
        <taxon>Eukaryota</taxon>
        <taxon>Metazoa</taxon>
        <taxon>Spiralia</taxon>
        <taxon>Lophotrochozoa</taxon>
        <taxon>Mollusca</taxon>
        <taxon>Bivalvia</taxon>
        <taxon>Autobranchia</taxon>
        <taxon>Pteriomorphia</taxon>
        <taxon>Mytilida</taxon>
        <taxon>Mytiloidea</taxon>
        <taxon>Mytilidae</taxon>
        <taxon>Mytilinae</taxon>
        <taxon>Mytilus</taxon>
    </lineage>
</organism>
<evidence type="ECO:0000256" key="2">
    <source>
        <dbReference type="SAM" id="MobiDB-lite"/>
    </source>
</evidence>
<dbReference type="Pfam" id="PF06470">
    <property type="entry name" value="SMC_hinge"/>
    <property type="match status" value="1"/>
</dbReference>
<feature type="compositionally biased region" description="Low complexity" evidence="2">
    <location>
        <begin position="481"/>
        <end position="496"/>
    </location>
</feature>
<feature type="coiled-coil region" evidence="1">
    <location>
        <begin position="32"/>
        <end position="59"/>
    </location>
</feature>
<dbReference type="GO" id="GO:0006302">
    <property type="term" value="P:double-strand break repair"/>
    <property type="evidence" value="ECO:0007669"/>
    <property type="project" value="InterPro"/>
</dbReference>
<comment type="caution">
    <text evidence="4">The sequence shown here is derived from an EMBL/GenBank/DDBJ whole genome shotgun (WGS) entry which is preliminary data.</text>
</comment>
<dbReference type="SMART" id="SM00968">
    <property type="entry name" value="SMC_hinge"/>
    <property type="match status" value="1"/>
</dbReference>
<feature type="compositionally biased region" description="Low complexity" evidence="2">
    <location>
        <begin position="412"/>
        <end position="467"/>
    </location>
</feature>
<dbReference type="SUPFAM" id="SSF75553">
    <property type="entry name" value="Smc hinge domain"/>
    <property type="match status" value="1"/>
</dbReference>
<dbReference type="InterPro" id="IPR010935">
    <property type="entry name" value="SMC_hinge"/>
</dbReference>
<feature type="compositionally biased region" description="Polar residues" evidence="2">
    <location>
        <begin position="348"/>
        <end position="371"/>
    </location>
</feature>
<dbReference type="GO" id="GO:0005524">
    <property type="term" value="F:ATP binding"/>
    <property type="evidence" value="ECO:0007669"/>
    <property type="project" value="InterPro"/>
</dbReference>
<protein>
    <submittedName>
        <fullName evidence="4">SMCHD1</fullName>
    </submittedName>
</protein>
<evidence type="ECO:0000313" key="4">
    <source>
        <dbReference type="EMBL" id="CAG2192446.1"/>
    </source>
</evidence>
<dbReference type="InterPro" id="IPR036277">
    <property type="entry name" value="SMC_hinge_sf"/>
</dbReference>
<dbReference type="PANTHER" id="PTHR22640">
    <property type="entry name" value="STRUCTURAL MAINTENANCE OF CHROMOSOMES FLEXIBLE HINGE DOMAIN-CONTAINING PROTEIN 1"/>
    <property type="match status" value="1"/>
</dbReference>
<reference evidence="4" key="1">
    <citation type="submission" date="2021-03" db="EMBL/GenBank/DDBJ databases">
        <authorList>
            <person name="Bekaert M."/>
        </authorList>
    </citation>
    <scope>NUCLEOTIDE SEQUENCE</scope>
</reference>
<dbReference type="EMBL" id="CAJPWZ010000390">
    <property type="protein sequence ID" value="CAG2192446.1"/>
    <property type="molecule type" value="Genomic_DNA"/>
</dbReference>
<keyword evidence="1" id="KW-0175">Coiled coil</keyword>
<proteinExistence type="predicted"/>
<dbReference type="GO" id="GO:0051276">
    <property type="term" value="P:chromosome organization"/>
    <property type="evidence" value="ECO:0007669"/>
    <property type="project" value="InterPro"/>
</dbReference>
<accession>A0A8S3Q6J7</accession>
<dbReference type="GO" id="GO:0005694">
    <property type="term" value="C:chromosome"/>
    <property type="evidence" value="ECO:0007669"/>
    <property type="project" value="InterPro"/>
</dbReference>
<evidence type="ECO:0000259" key="3">
    <source>
        <dbReference type="SMART" id="SM00968"/>
    </source>
</evidence>
<sequence length="516" mass="57281">MSRNAKKQSQMAALSKHRDELQTVIRTYKSLFETTEQLIKELKSSVHEAQLEENRIKEDLRRQKIPLVQLQSVDSVDRLISERTRQRENIMTAPRRICSLVTAPQEPQVLGKIGHLALVADTDIARVMSWHMSSDMDCVVTFTTDKAKELYRRTDGKQQVLPLDSIYRKTLPDWNKPLPHIKHKRNWRPPGNPMYARDLLNFPKEAESCKIVFGMLLGDTLILDNIDSANTYRQELVKFCHCPTILTRDGDRVRSNGKFGGLMNKALPIEKLRGAVFGEPLPNTFDESSTLISTVQSYKAALLRTQRAQEELQEQVDHYKDAEMQSKHKECREAEQQLKDVEYKLGVTMQNTRSIPPSRPNIQTKTISDAPSPNKRARTSAVTPTPPTRSGTTPTPPTRSSGTTPTPPARIPTPLTRGSGNTTAPSTRGTGTTLTPPARTQTPSTRGSGTIPSPSTRSSGGTSQPSTRASGSTTNVPEDVIVISSASASSVPSTPTRQSKRISSQTPTSNKRLRKT</sequence>
<dbReference type="InterPro" id="IPR038892">
    <property type="entry name" value="SMCHD1"/>
</dbReference>
<feature type="compositionally biased region" description="Low complexity" evidence="2">
    <location>
        <begin position="388"/>
        <end position="404"/>
    </location>
</feature>
<feature type="region of interest" description="Disordered" evidence="2">
    <location>
        <begin position="348"/>
        <end position="516"/>
    </location>
</feature>
<feature type="compositionally biased region" description="Polar residues" evidence="2">
    <location>
        <begin position="501"/>
        <end position="510"/>
    </location>
</feature>
<dbReference type="AlphaFoldDB" id="A0A8S3Q6J7"/>
<dbReference type="PANTHER" id="PTHR22640:SF2">
    <property type="entry name" value="STRUCTURAL MAINTENANCE OF CHROMOSOMES FLEXIBLE HINGE DOMAIN-CONTAINING PROTEIN 1"/>
    <property type="match status" value="1"/>
</dbReference>
<dbReference type="OrthoDB" id="10036779at2759"/>